<keyword evidence="1" id="KW-1133">Transmembrane helix</keyword>
<reference evidence="2 3" key="1">
    <citation type="journal article" date="2016" name="Nat. Commun.">
        <title>Thousands of microbial genomes shed light on interconnected biogeochemical processes in an aquifer system.</title>
        <authorList>
            <person name="Anantharaman K."/>
            <person name="Brown C.T."/>
            <person name="Hug L.A."/>
            <person name="Sharon I."/>
            <person name="Castelle C.J."/>
            <person name="Probst A.J."/>
            <person name="Thomas B.C."/>
            <person name="Singh A."/>
            <person name="Wilkins M.J."/>
            <person name="Karaoz U."/>
            <person name="Brodie E.L."/>
            <person name="Williams K.H."/>
            <person name="Hubbard S.S."/>
            <person name="Banfield J.F."/>
        </authorList>
    </citation>
    <scope>NUCLEOTIDE SEQUENCE [LARGE SCALE GENOMIC DNA]</scope>
</reference>
<keyword evidence="1" id="KW-0812">Transmembrane</keyword>
<keyword evidence="1" id="KW-0472">Membrane</keyword>
<gene>
    <name evidence="2" type="ORF">A2W32_02665</name>
</gene>
<dbReference type="EMBL" id="MEUT01000058">
    <property type="protein sequence ID" value="OGC48977.1"/>
    <property type="molecule type" value="Genomic_DNA"/>
</dbReference>
<feature type="transmembrane region" description="Helical" evidence="1">
    <location>
        <begin position="55"/>
        <end position="75"/>
    </location>
</feature>
<protein>
    <submittedName>
        <fullName evidence="2">Uncharacterized protein</fullName>
    </submittedName>
</protein>
<dbReference type="AlphaFoldDB" id="A0A1F4UVJ1"/>
<evidence type="ECO:0000313" key="2">
    <source>
        <dbReference type="EMBL" id="OGC48977.1"/>
    </source>
</evidence>
<proteinExistence type="predicted"/>
<feature type="transmembrane region" description="Helical" evidence="1">
    <location>
        <begin position="82"/>
        <end position="105"/>
    </location>
</feature>
<comment type="caution">
    <text evidence="2">The sequence shown here is derived from an EMBL/GenBank/DDBJ whole genome shotgun (WGS) entry which is preliminary data.</text>
</comment>
<feature type="transmembrane region" description="Helical" evidence="1">
    <location>
        <begin position="32"/>
        <end position="49"/>
    </location>
</feature>
<organism evidence="2 3">
    <name type="scientific">candidate division WWE3 bacterium RBG_16_37_10</name>
    <dbReference type="NCBI Taxonomy" id="1802610"/>
    <lineage>
        <taxon>Bacteria</taxon>
        <taxon>Katanobacteria</taxon>
    </lineage>
</organism>
<dbReference type="Proteomes" id="UP000177371">
    <property type="component" value="Unassembled WGS sequence"/>
</dbReference>
<accession>A0A1F4UVJ1</accession>
<sequence length="106" mass="11589">MNTKNVGNSLKWALIWPAVVLRIPKENPQPRTILFVALAAAIGGILAFFSTPNLVAILIVYGMCALLHILGDLLSDESFGRYLNVMEGVFAFAFGCVLISVIIMFF</sequence>
<evidence type="ECO:0000313" key="3">
    <source>
        <dbReference type="Proteomes" id="UP000177371"/>
    </source>
</evidence>
<evidence type="ECO:0000256" key="1">
    <source>
        <dbReference type="SAM" id="Phobius"/>
    </source>
</evidence>
<name>A0A1F4UVJ1_UNCKA</name>